<dbReference type="Pfam" id="PF06580">
    <property type="entry name" value="His_kinase"/>
    <property type="match status" value="1"/>
</dbReference>
<dbReference type="GO" id="GO:0016020">
    <property type="term" value="C:membrane"/>
    <property type="evidence" value="ECO:0007669"/>
    <property type="project" value="InterPro"/>
</dbReference>
<dbReference type="EMBL" id="CP070608">
    <property type="protein sequence ID" value="QSE97605.1"/>
    <property type="molecule type" value="Genomic_DNA"/>
</dbReference>
<feature type="transmembrane region" description="Helical" evidence="1">
    <location>
        <begin position="115"/>
        <end position="134"/>
    </location>
</feature>
<dbReference type="PANTHER" id="PTHR34220">
    <property type="entry name" value="SENSOR HISTIDINE KINASE YPDA"/>
    <property type="match status" value="1"/>
</dbReference>
<keyword evidence="3" id="KW-0808">Transferase</keyword>
<evidence type="ECO:0000313" key="4">
    <source>
        <dbReference type="Proteomes" id="UP000662783"/>
    </source>
</evidence>
<dbReference type="Gene3D" id="3.30.565.10">
    <property type="entry name" value="Histidine kinase-like ATPase, C-terminal domain"/>
    <property type="match status" value="1"/>
</dbReference>
<dbReference type="AlphaFoldDB" id="A0A974WGG3"/>
<dbReference type="Proteomes" id="UP000662783">
    <property type="component" value="Chromosome"/>
</dbReference>
<proteinExistence type="predicted"/>
<accession>A0A974WGG3</accession>
<gene>
    <name evidence="3" type="ORF">JR347_00520</name>
</gene>
<protein>
    <submittedName>
        <fullName evidence="3">Histidine kinase</fullName>
    </submittedName>
</protein>
<dbReference type="PANTHER" id="PTHR34220:SF7">
    <property type="entry name" value="SENSOR HISTIDINE KINASE YPDA"/>
    <property type="match status" value="1"/>
</dbReference>
<feature type="transmembrane region" description="Helical" evidence="1">
    <location>
        <begin position="78"/>
        <end position="103"/>
    </location>
</feature>
<keyword evidence="1" id="KW-1133">Transmembrane helix</keyword>
<dbReference type="KEGG" id="fuv:JR347_00520"/>
<evidence type="ECO:0000313" key="3">
    <source>
        <dbReference type="EMBL" id="QSE97605.1"/>
    </source>
</evidence>
<dbReference type="InterPro" id="IPR050640">
    <property type="entry name" value="Bact_2-comp_sensor_kinase"/>
</dbReference>
<evidence type="ECO:0000259" key="2">
    <source>
        <dbReference type="Pfam" id="PF06580"/>
    </source>
</evidence>
<reference evidence="3" key="1">
    <citation type="submission" date="2021-02" db="EMBL/GenBank/DDBJ databases">
        <title>Fulvivirga sp. S481 isolated from sea water.</title>
        <authorList>
            <person name="Bae S.S."/>
            <person name="Baek K."/>
        </authorList>
    </citation>
    <scope>NUCLEOTIDE SEQUENCE</scope>
    <source>
        <strain evidence="3">S481</strain>
    </source>
</reference>
<dbReference type="RefSeq" id="WP_205722114.1">
    <property type="nucleotide sequence ID" value="NZ_CP070608.1"/>
</dbReference>
<dbReference type="InterPro" id="IPR010559">
    <property type="entry name" value="Sig_transdc_His_kin_internal"/>
</dbReference>
<keyword evidence="4" id="KW-1185">Reference proteome</keyword>
<keyword evidence="1" id="KW-0472">Membrane</keyword>
<dbReference type="InterPro" id="IPR036890">
    <property type="entry name" value="HATPase_C_sf"/>
</dbReference>
<organism evidence="3 4">
    <name type="scientific">Fulvivirga lutea</name>
    <dbReference type="NCBI Taxonomy" id="2810512"/>
    <lineage>
        <taxon>Bacteria</taxon>
        <taxon>Pseudomonadati</taxon>
        <taxon>Bacteroidota</taxon>
        <taxon>Cytophagia</taxon>
        <taxon>Cytophagales</taxon>
        <taxon>Fulvivirgaceae</taxon>
        <taxon>Fulvivirga</taxon>
    </lineage>
</organism>
<dbReference type="GO" id="GO:0000155">
    <property type="term" value="F:phosphorelay sensor kinase activity"/>
    <property type="evidence" value="ECO:0007669"/>
    <property type="project" value="InterPro"/>
</dbReference>
<feature type="domain" description="Signal transduction histidine kinase internal region" evidence="2">
    <location>
        <begin position="160"/>
        <end position="236"/>
    </location>
</feature>
<name>A0A974WGG3_9BACT</name>
<sequence>MPKYLFRFLTAVFVFFFFKLTKAANLEEALHWHQASTNYMIYTVAVVMLLWEILDYAVNHFYKRVNTKQLEFRPSVIFFKSAMVCIPCVFLFSYIFNFHVIYWIPDECCTENPHFLSDAATGYVMGLLIIYYQLTKLTTKETVKNAREKEVIQKELLAAKYEGLKNQVNPHFLFNSFSTLASLVETHPKLAVEFIDKLSDLYRYVLEHDTDNLVSLQKELDFLNDYIFLLKIRHQDGIRIINNMTLPLDRVKIPSLSLQTLVENAVKHNAFSADEPLDIEISNEDDSYITIKNPRKPKSNPLATTKIGLKNLSNRIQLTLKKELEIREDDGNFVVKLPINLT</sequence>
<keyword evidence="1" id="KW-0812">Transmembrane</keyword>
<evidence type="ECO:0000256" key="1">
    <source>
        <dbReference type="SAM" id="Phobius"/>
    </source>
</evidence>
<keyword evidence="3" id="KW-0418">Kinase</keyword>
<feature type="transmembrane region" description="Helical" evidence="1">
    <location>
        <begin position="39"/>
        <end position="58"/>
    </location>
</feature>